<dbReference type="GO" id="GO:0005858">
    <property type="term" value="C:axonemal dynein complex"/>
    <property type="evidence" value="ECO:0007669"/>
    <property type="project" value="TreeGrafter"/>
</dbReference>
<dbReference type="InterPro" id="IPR001680">
    <property type="entry name" value="WD40_rpt"/>
</dbReference>
<evidence type="ECO:0000256" key="6">
    <source>
        <dbReference type="ARBA" id="ARBA00023069"/>
    </source>
</evidence>
<feature type="transmembrane region" description="Helical" evidence="14">
    <location>
        <begin position="249"/>
        <end position="267"/>
    </location>
</feature>
<feature type="transmembrane region" description="Helical" evidence="14">
    <location>
        <begin position="279"/>
        <end position="299"/>
    </location>
</feature>
<evidence type="ECO:0000256" key="12">
    <source>
        <dbReference type="PROSITE-ProRule" id="PRU00221"/>
    </source>
</evidence>
<protein>
    <recommendedName>
        <fullName evidence="10">Dynein axonemal intermediate chain 4</fullName>
    </recommendedName>
    <alternativeName>
        <fullName evidence="11">WD repeat-containing protein 78</fullName>
    </alternativeName>
</protein>
<dbReference type="AlphaFoldDB" id="A0A8C5Q9E6"/>
<dbReference type="GO" id="GO:0045504">
    <property type="term" value="F:dynein heavy chain binding"/>
    <property type="evidence" value="ECO:0007669"/>
    <property type="project" value="TreeGrafter"/>
</dbReference>
<keyword evidence="8" id="KW-0966">Cell projection</keyword>
<name>A0A8C5Q9E6_9ANUR</name>
<comment type="subcellular location">
    <subcellularLocation>
        <location evidence="1">Cytoplasm</location>
        <location evidence="1">Cytoskeleton</location>
        <location evidence="1">Flagellum axoneme</location>
    </subcellularLocation>
    <subcellularLocation>
        <location evidence="9">Dynein axonemal particle</location>
    </subcellularLocation>
</comment>
<dbReference type="InterPro" id="IPR004853">
    <property type="entry name" value="Sugar_P_trans_dom"/>
</dbReference>
<evidence type="ECO:0000256" key="10">
    <source>
        <dbReference type="ARBA" id="ARBA00040002"/>
    </source>
</evidence>
<dbReference type="GeneTree" id="ENSGT00940000156209"/>
<feature type="transmembrane region" description="Helical" evidence="14">
    <location>
        <begin position="133"/>
        <end position="150"/>
    </location>
</feature>
<evidence type="ECO:0000256" key="5">
    <source>
        <dbReference type="ARBA" id="ARBA00022846"/>
    </source>
</evidence>
<dbReference type="Ensembl" id="ENSLLET00000035768.1">
    <property type="protein sequence ID" value="ENSLLEP00000034458.1"/>
    <property type="gene ID" value="ENSLLEG00000021583.1"/>
</dbReference>
<reference evidence="16" key="2">
    <citation type="submission" date="2025-09" db="UniProtKB">
        <authorList>
            <consortium name="Ensembl"/>
        </authorList>
    </citation>
    <scope>IDENTIFICATION</scope>
</reference>
<dbReference type="GO" id="GO:0045503">
    <property type="term" value="F:dynein light chain binding"/>
    <property type="evidence" value="ECO:0007669"/>
    <property type="project" value="TreeGrafter"/>
</dbReference>
<dbReference type="Pfam" id="PF03151">
    <property type="entry name" value="TPT"/>
    <property type="match status" value="1"/>
</dbReference>
<sequence>MTEVLRRQHARAPVAASRRPPALREDGMEAETMTVFIKLLAAAFYGVSSFLIVVVNKSVLTSRRFPSSLCVGLGQMLATVLVLWVGKALRVVHYPDFDRHIPRKTFPLPLLYFGNQITGLFSTKKLNLPMFTVLRRFSILFTMMAEVLLLKKKFSRGIQMTVFSMIIGAFIAASADLAFDLEGYIFILVNDVLTAANGAYVKQKLDSKELGKYGLLYYNALFMILPTLGIAYVTGDIQKAVDYEGWNDFFFVVEFVMSCVMGFMLMYSTVLCTHYNSALTTTIVGCIKNILITYLGMFFGGDYIFSWTNFLGLNIRPSKAGTRLNRITSISGFGTQSKVNYTFGNRSVMGITSRRTVNLQAESKVIEKNSAGGKQAIQVFDKEGYNVTPRPLFHTEYGASRQRFFSPQDVPGMVTSDLFSSFSVPQTMLNSSFIGQFARSSFVDGVLSRSGIDHQSENIEDQGHRRHVPPVPHVPARVKQEEVEEPLGEEELNKTIEIELAETDTIWLLDMPPMLVATDSEEAEKVRLRNKAYTDLCKNRAGNDLYVERAAQTFNGAPKNKEVQCEHIGLQDAGVMASAWDMYDSFNSLEEPPVNVSREVDVVSESAANSRTSASRGTTSISSVEKGDIFSSTVTDLESLSVQRIPNENLPDSDEIMKSEKFQQDLFFMERIVMENIFQPKLAAYRQLPVITDPEAAVETDQQVALDVTSPSLDRLWAFACEITKGRNVSSLSWNKKNPDLLAVGYGQFGFREQKDGLACCWSLKNTMWPERIFHCDSGVTALDFSAVNPNLLAIGMYDGTVAIYNVKSSGKAPVLDSSETLNKHTAPVWQLKWIEQDRGSQVAHKAEILVSISADGRIARWNIRKGLDCKDLMRLKRTGIKKSKKQSAGNEKKGEALISRQAPGMCFDFLSKDSNIYLAGTEEGLIHKCSCSYNEQFLDTYQAHKGPVYKIAWSPFCPDVFLSCSADWTINLWRQDILKPVLTFAATTNAVNDIMWSPVSPLVFGTVNESRVEIWDLGVSTLDPVIVSSANPGVQLTTILFARNTKCVLIGDSDGQVSVYELRNVASSDVSQVDALFDLIGATLASQL</sequence>
<dbReference type="GO" id="GO:0120293">
    <property type="term" value="C:dynein axonemal particle"/>
    <property type="evidence" value="ECO:0007669"/>
    <property type="project" value="UniProtKB-SubCell"/>
</dbReference>
<keyword evidence="3 12" id="KW-0853">WD repeat</keyword>
<feature type="transmembrane region" description="Helical" evidence="14">
    <location>
        <begin position="67"/>
        <end position="86"/>
    </location>
</feature>
<keyword evidence="14" id="KW-0472">Membrane</keyword>
<dbReference type="PROSITE" id="PS50082">
    <property type="entry name" value="WD_REPEATS_2"/>
    <property type="match status" value="1"/>
</dbReference>
<accession>A0A8C5Q9E6</accession>
<evidence type="ECO:0000259" key="15">
    <source>
        <dbReference type="Pfam" id="PF03151"/>
    </source>
</evidence>
<dbReference type="OrthoDB" id="10259804at2759"/>
<dbReference type="InterPro" id="IPR015943">
    <property type="entry name" value="WD40/YVTN_repeat-like_dom_sf"/>
</dbReference>
<dbReference type="SUPFAM" id="SSF50978">
    <property type="entry name" value="WD40 repeat-like"/>
    <property type="match status" value="1"/>
</dbReference>
<dbReference type="InterPro" id="IPR036322">
    <property type="entry name" value="WD40_repeat_dom_sf"/>
</dbReference>
<keyword evidence="6" id="KW-0969">Cilium</keyword>
<feature type="transmembrane region" description="Helical" evidence="14">
    <location>
        <begin position="35"/>
        <end position="55"/>
    </location>
</feature>
<organism evidence="16 17">
    <name type="scientific">Leptobrachium leishanense</name>
    <name type="common">Leishan spiny toad</name>
    <dbReference type="NCBI Taxonomy" id="445787"/>
    <lineage>
        <taxon>Eukaryota</taxon>
        <taxon>Metazoa</taxon>
        <taxon>Chordata</taxon>
        <taxon>Craniata</taxon>
        <taxon>Vertebrata</taxon>
        <taxon>Euteleostomi</taxon>
        <taxon>Amphibia</taxon>
        <taxon>Batrachia</taxon>
        <taxon>Anura</taxon>
        <taxon>Pelobatoidea</taxon>
        <taxon>Megophryidae</taxon>
        <taxon>Leptobrachium</taxon>
    </lineage>
</organism>
<dbReference type="PANTHER" id="PTHR12442">
    <property type="entry name" value="DYNEIN INTERMEDIATE CHAIN"/>
    <property type="match status" value="1"/>
</dbReference>
<dbReference type="PANTHER" id="PTHR12442:SF12">
    <property type="entry name" value="DYNEIN AXONEMAL INTERMEDIATE CHAIN 4"/>
    <property type="match status" value="1"/>
</dbReference>
<evidence type="ECO:0000256" key="2">
    <source>
        <dbReference type="ARBA" id="ARBA00022490"/>
    </source>
</evidence>
<evidence type="ECO:0000256" key="8">
    <source>
        <dbReference type="ARBA" id="ARBA00023273"/>
    </source>
</evidence>
<proteinExistence type="predicted"/>
<keyword evidence="17" id="KW-1185">Reference proteome</keyword>
<dbReference type="SMART" id="SM00320">
    <property type="entry name" value="WD40"/>
    <property type="match status" value="5"/>
</dbReference>
<evidence type="ECO:0000256" key="1">
    <source>
        <dbReference type="ARBA" id="ARBA00004611"/>
    </source>
</evidence>
<feature type="transmembrane region" description="Helical" evidence="14">
    <location>
        <begin position="181"/>
        <end position="201"/>
    </location>
</feature>
<keyword evidence="5" id="KW-0282">Flagellum</keyword>
<dbReference type="Proteomes" id="UP000694569">
    <property type="component" value="Unplaced"/>
</dbReference>
<dbReference type="Gene3D" id="2.130.10.10">
    <property type="entry name" value="YVTN repeat-like/Quinoprotein amine dehydrogenase"/>
    <property type="match status" value="2"/>
</dbReference>
<feature type="repeat" description="WD" evidence="12">
    <location>
        <begin position="942"/>
        <end position="974"/>
    </location>
</feature>
<evidence type="ECO:0000256" key="7">
    <source>
        <dbReference type="ARBA" id="ARBA00023212"/>
    </source>
</evidence>
<dbReference type="FunFam" id="2.130.10.10:FF:000379">
    <property type="entry name" value="WD repeat domain 78"/>
    <property type="match status" value="1"/>
</dbReference>
<keyword evidence="2" id="KW-0963">Cytoplasm</keyword>
<keyword evidence="14" id="KW-0812">Transmembrane</keyword>
<dbReference type="GO" id="GO:0003341">
    <property type="term" value="P:cilium movement"/>
    <property type="evidence" value="ECO:0007669"/>
    <property type="project" value="Ensembl"/>
</dbReference>
<evidence type="ECO:0000256" key="3">
    <source>
        <dbReference type="ARBA" id="ARBA00022574"/>
    </source>
</evidence>
<dbReference type="Pfam" id="PF00400">
    <property type="entry name" value="WD40"/>
    <property type="match status" value="1"/>
</dbReference>
<feature type="domain" description="Sugar phosphate transporter" evidence="15">
    <location>
        <begin position="39"/>
        <end position="312"/>
    </location>
</feature>
<reference evidence="16" key="1">
    <citation type="submission" date="2025-08" db="UniProtKB">
        <authorList>
            <consortium name="Ensembl"/>
        </authorList>
    </citation>
    <scope>IDENTIFICATION</scope>
</reference>
<feature type="transmembrane region" description="Helical" evidence="14">
    <location>
        <begin position="157"/>
        <end position="175"/>
    </location>
</feature>
<dbReference type="FunFam" id="2.130.10.10:FF:000373">
    <property type="entry name" value="WD repeat domain 78"/>
    <property type="match status" value="1"/>
</dbReference>
<evidence type="ECO:0000256" key="4">
    <source>
        <dbReference type="ARBA" id="ARBA00022737"/>
    </source>
</evidence>
<keyword evidence="14" id="KW-1133">Transmembrane helix</keyword>
<evidence type="ECO:0000256" key="13">
    <source>
        <dbReference type="SAM" id="MobiDB-lite"/>
    </source>
</evidence>
<feature type="transmembrane region" description="Helical" evidence="14">
    <location>
        <begin position="213"/>
        <end position="234"/>
    </location>
</feature>
<evidence type="ECO:0000313" key="16">
    <source>
        <dbReference type="Ensembl" id="ENSLLEP00000034458.1"/>
    </source>
</evidence>
<gene>
    <name evidence="16" type="primary">DNAI4</name>
</gene>
<evidence type="ECO:0000313" key="17">
    <source>
        <dbReference type="Proteomes" id="UP000694569"/>
    </source>
</evidence>
<evidence type="ECO:0000256" key="9">
    <source>
        <dbReference type="ARBA" id="ARBA00024190"/>
    </source>
</evidence>
<evidence type="ECO:0000256" key="11">
    <source>
        <dbReference type="ARBA" id="ARBA00041557"/>
    </source>
</evidence>
<keyword evidence="4" id="KW-0677">Repeat</keyword>
<dbReference type="InterPro" id="IPR050687">
    <property type="entry name" value="Dynein_IC"/>
</dbReference>
<feature type="region of interest" description="Disordered" evidence="13">
    <location>
        <begin position="1"/>
        <end position="21"/>
    </location>
</feature>
<feature type="compositionally biased region" description="Low complexity" evidence="13">
    <location>
        <begin position="11"/>
        <end position="20"/>
    </location>
</feature>
<keyword evidence="7" id="KW-0206">Cytoskeleton</keyword>
<evidence type="ECO:0000256" key="14">
    <source>
        <dbReference type="SAM" id="Phobius"/>
    </source>
</evidence>